<evidence type="ECO:0000256" key="1">
    <source>
        <dbReference type="SAM" id="SignalP"/>
    </source>
</evidence>
<dbReference type="RefSeq" id="WP_261273469.1">
    <property type="nucleotide sequence ID" value="NZ_JAMTCC010000034.1"/>
</dbReference>
<reference evidence="3" key="1">
    <citation type="journal article" date="2023" name="Int. J. Syst. Evol. Microbiol.">
        <title>&lt;i&gt;Shewanella septentrionalis&lt;/i&gt; sp. nov. and &lt;i&gt;Shewanella holmiensis&lt;/i&gt; sp. nov., isolated from Baltic Sea water and sediments.</title>
        <authorList>
            <person name="Martin-Rodriguez A.J."/>
            <person name="Thorell K."/>
            <person name="Joffre E."/>
            <person name="Jensie-Markopoulos S."/>
            <person name="Moore E.R.B."/>
            <person name="Sjoling A."/>
        </authorList>
    </citation>
    <scope>NUCLEOTIDE SEQUENCE</scope>
    <source>
        <strain evidence="3">SP1W3</strain>
    </source>
</reference>
<accession>A0A9X3B1F8</accession>
<dbReference type="AlphaFoldDB" id="A0A9X3B1F8"/>
<name>A0A9X3B1F8_9GAMM</name>
<evidence type="ECO:0000313" key="4">
    <source>
        <dbReference type="Proteomes" id="UP001155604"/>
    </source>
</evidence>
<keyword evidence="4" id="KW-1185">Reference proteome</keyword>
<dbReference type="PANTHER" id="PTHR38834">
    <property type="entry name" value="PERIPLASMIC SUBSTRATE BINDING PROTEIN FAMILY 3"/>
    <property type="match status" value="1"/>
</dbReference>
<feature type="signal peptide" evidence="1">
    <location>
        <begin position="1"/>
        <end position="26"/>
    </location>
</feature>
<dbReference type="SUPFAM" id="SSF53850">
    <property type="entry name" value="Periplasmic binding protein-like II"/>
    <property type="match status" value="1"/>
</dbReference>
<organism evidence="3 4">
    <name type="scientific">Shewanella septentrionalis</name>
    <dbReference type="NCBI Taxonomy" id="2952223"/>
    <lineage>
        <taxon>Bacteria</taxon>
        <taxon>Pseudomonadati</taxon>
        <taxon>Pseudomonadota</taxon>
        <taxon>Gammaproteobacteria</taxon>
        <taxon>Alteromonadales</taxon>
        <taxon>Shewanellaceae</taxon>
        <taxon>Shewanella</taxon>
    </lineage>
</organism>
<evidence type="ECO:0000259" key="2">
    <source>
        <dbReference type="Pfam" id="PF00497"/>
    </source>
</evidence>
<protein>
    <submittedName>
        <fullName evidence="3">Transporter substrate-binding domain-containing protein</fullName>
    </submittedName>
</protein>
<dbReference type="Gene3D" id="3.40.190.10">
    <property type="entry name" value="Periplasmic binding protein-like II"/>
    <property type="match status" value="2"/>
</dbReference>
<evidence type="ECO:0000313" key="3">
    <source>
        <dbReference type="EMBL" id="MCT7947134.1"/>
    </source>
</evidence>
<feature type="domain" description="Solute-binding protein family 3/N-terminal" evidence="2">
    <location>
        <begin position="35"/>
        <end position="249"/>
    </location>
</feature>
<proteinExistence type="predicted"/>
<gene>
    <name evidence="3" type="ORF">NE536_17385</name>
</gene>
<dbReference type="Proteomes" id="UP001155604">
    <property type="component" value="Unassembled WGS sequence"/>
</dbReference>
<dbReference type="PANTHER" id="PTHR38834:SF3">
    <property type="entry name" value="SOLUTE-BINDING PROTEIN FAMILY 3_N-TERMINAL DOMAIN-CONTAINING PROTEIN"/>
    <property type="match status" value="1"/>
</dbReference>
<comment type="caution">
    <text evidence="3">The sequence shown here is derived from an EMBL/GenBank/DDBJ whole genome shotgun (WGS) entry which is preliminary data.</text>
</comment>
<keyword evidence="1" id="KW-0732">Signal</keyword>
<sequence>MLSAFPLRACFLAMSLLGLMPNLVFAVPDKLKLVTEAWPPMSYEQDGVPQGFAVDLVNTLQSRLGQSEKIDVLPWARAYSIANTSANVLLFATSINDEREDHFDFIGPIATSKIALYARSADPIVLEQLAELQSKDIVGVYRESAGAQLLQQAGVDNLLVASFPQQSAKQLLFSRIRFWCQADLAVKQILEEVGASETDIRQVYVVSEINLYLAFSKGTSAVTVTSWQTELEKMKDSGEFSRLYQTWFGALPPPLQHQVFWHKSV</sequence>
<feature type="chain" id="PRO_5041000112" evidence="1">
    <location>
        <begin position="27"/>
        <end position="265"/>
    </location>
</feature>
<dbReference type="Pfam" id="PF00497">
    <property type="entry name" value="SBP_bac_3"/>
    <property type="match status" value="1"/>
</dbReference>
<dbReference type="InterPro" id="IPR001638">
    <property type="entry name" value="Solute-binding_3/MltF_N"/>
</dbReference>
<dbReference type="EMBL" id="JAMTCC010000034">
    <property type="protein sequence ID" value="MCT7947134.1"/>
    <property type="molecule type" value="Genomic_DNA"/>
</dbReference>